<evidence type="ECO:0000313" key="3">
    <source>
        <dbReference type="Proteomes" id="UP000256645"/>
    </source>
</evidence>
<evidence type="ECO:0000313" key="2">
    <source>
        <dbReference type="EMBL" id="RDW84258.1"/>
    </source>
</evidence>
<feature type="region of interest" description="Disordered" evidence="1">
    <location>
        <begin position="258"/>
        <end position="289"/>
    </location>
</feature>
<gene>
    <name evidence="2" type="ORF">BP6252_01848</name>
</gene>
<feature type="compositionally biased region" description="Polar residues" evidence="1">
    <location>
        <begin position="172"/>
        <end position="186"/>
    </location>
</feature>
<sequence length="311" mass="34690">MPLGAIAKYSIFSNIIDRYSTSKLFLFIGPHAATYFTMNQLIDVGDKGPEEPGIPGLCSSSTTAIPTSSVQSWLQQLPDEWEAADLFKFETRRQDITRNNHKSPHTAKYVPYRLRKIGRGRTTQRRPQQSQEAISSFIHRTQYTTQHRAFKILPSNSTPPGRKRHIFGDLQNKPSENNLSTPQRESPLNHKHRFDAIVDLTNISKGHGSGMEVVLDLNQEVDAESTPGSNGSTPLENTFFHQQAPPLSTPSATLVLPSRSSSSNISNGLRAKRWSSETPRSENPIKMSGFQMPNLPILLKESTLSDFPPPT</sequence>
<protein>
    <submittedName>
        <fullName evidence="2">Uncharacterized protein</fullName>
    </submittedName>
</protein>
<feature type="compositionally biased region" description="Low complexity" evidence="1">
    <location>
        <begin position="258"/>
        <end position="267"/>
    </location>
</feature>
<feature type="region of interest" description="Disordered" evidence="1">
    <location>
        <begin position="149"/>
        <end position="187"/>
    </location>
</feature>
<evidence type="ECO:0000256" key="1">
    <source>
        <dbReference type="SAM" id="MobiDB-lite"/>
    </source>
</evidence>
<organism evidence="2 3">
    <name type="scientific">Coleophoma cylindrospora</name>
    <dbReference type="NCBI Taxonomy" id="1849047"/>
    <lineage>
        <taxon>Eukaryota</taxon>
        <taxon>Fungi</taxon>
        <taxon>Dikarya</taxon>
        <taxon>Ascomycota</taxon>
        <taxon>Pezizomycotina</taxon>
        <taxon>Leotiomycetes</taxon>
        <taxon>Helotiales</taxon>
        <taxon>Dermateaceae</taxon>
        <taxon>Coleophoma</taxon>
    </lineage>
</organism>
<dbReference type="Proteomes" id="UP000256645">
    <property type="component" value="Unassembled WGS sequence"/>
</dbReference>
<keyword evidence="3" id="KW-1185">Reference proteome</keyword>
<dbReference type="AlphaFoldDB" id="A0A3D8SES3"/>
<name>A0A3D8SES3_9HELO</name>
<comment type="caution">
    <text evidence="2">The sequence shown here is derived from an EMBL/GenBank/DDBJ whole genome shotgun (WGS) entry which is preliminary data.</text>
</comment>
<proteinExistence type="predicted"/>
<reference evidence="2 3" key="1">
    <citation type="journal article" date="2018" name="IMA Fungus">
        <title>IMA Genome-F 9: Draft genome sequence of Annulohypoxylon stygium, Aspergillus mulundensis, Berkeleyomyces basicola (syn. Thielaviopsis basicola), Ceratocystis smalleyi, two Cercospora beticola strains, Coleophoma cylindrospora, Fusarium fracticaudum, Phialophora cf. hyalina, and Morchella septimelata.</title>
        <authorList>
            <person name="Wingfield B.D."/>
            <person name="Bills G.F."/>
            <person name="Dong Y."/>
            <person name="Huang W."/>
            <person name="Nel W.J."/>
            <person name="Swalarsk-Parry B.S."/>
            <person name="Vaghefi N."/>
            <person name="Wilken P.M."/>
            <person name="An Z."/>
            <person name="de Beer Z.W."/>
            <person name="De Vos L."/>
            <person name="Chen L."/>
            <person name="Duong T.A."/>
            <person name="Gao Y."/>
            <person name="Hammerbacher A."/>
            <person name="Kikkert J.R."/>
            <person name="Li Y."/>
            <person name="Li H."/>
            <person name="Li K."/>
            <person name="Li Q."/>
            <person name="Liu X."/>
            <person name="Ma X."/>
            <person name="Naidoo K."/>
            <person name="Pethybridge S.J."/>
            <person name="Sun J."/>
            <person name="Steenkamp E.T."/>
            <person name="van der Nest M.A."/>
            <person name="van Wyk S."/>
            <person name="Wingfield M.J."/>
            <person name="Xiong C."/>
            <person name="Yue Q."/>
            <person name="Zhang X."/>
        </authorList>
    </citation>
    <scope>NUCLEOTIDE SEQUENCE [LARGE SCALE GENOMIC DNA]</scope>
    <source>
        <strain evidence="2 3">BP6252</strain>
    </source>
</reference>
<accession>A0A3D8SES3</accession>
<dbReference type="EMBL" id="PDLM01000002">
    <property type="protein sequence ID" value="RDW84258.1"/>
    <property type="molecule type" value="Genomic_DNA"/>
</dbReference>
<dbReference type="OrthoDB" id="10330520at2759"/>